<sequence length="1174" mass="136206">MAADFLAENNLCGQALLRLVARGNATIAELFRLSDYIPKSFRQTTNNKYNEIIFDFNYLSNQVYYDTLIQSKPELQTLDDEFKVNHLEILTRFYLAFESIHKYVTDLNRFLEDLEEGIYIQQNVDTVLFNQDGKQLLSESVYIYGLMLLISDMKFEGSVREKLLIAYVRYSNQKSYMDSNIDDVCKLLRSTGFSSSKPKPQNYPESFFGRIKINPNILSQIIGRLRTDDLYNQMNAFPLPEHRSHALSNQASMLYILLFFRADILNNEQAVMREIVDKFFPDNWILSIYMGSIQVNLAESWDSYKAARSALANTLNTANIKQQSIYHMNKINECIKEVNETLNEGFLTQDYLLTSLNKILNLLRKSNVTLKWSMLHTSPLSPFAEANKKLKLIRDQVLRDFQFEPMKILNLLLNLSQLEFNVRNCYKSMIEQKQTQWELLKKEAKERTEELSEVFSGQKPLTRIAKNENLQKWFLMISGKIDALNYEASGATSTGRDITQIVNAIQEVLNFHEIDKNLQVKQFIQDTANFLLQMINTSNIKEDALIQIQIISDLSYALELIDNFTNEMQSLIKNKPNLVIKLRATFLKLGYALDLPLLRITQANSSDFGSVTQYYSLELVSYVRKVLQIIPISMFNLLAKIISIQTNKLKEVPTLLDKDKLKDYSQLDYRYEISKLTYSISLYTQGILQMKSANLGCVTIDSKQLLEDGIRKELVKQITMALHAQIQFSGKNSLELMNKLEKLTEQIDGFRRSFEYIQDYVNIYGLRIWQEEFSRIIYFHVEQECNNFTKKKIFEFESIYQSKNIPIPVYPPLAPNDPSVNFIGRLAREILRMTDPKMTYYLPKKNAWYDLKTKEEVINLRLFKKLEQSLNSFGLHGIDRLFSFMITKDLQIIYYNLKQNSKAIEESFKTCMSQMQPLDSISSLNIKFYSSIFNKFQKLFTFLLDIFLRVGQMQLLRTKICYQLNNEAKFDSKQLLHALKAFNQALLSEVNAHFEDPTNAYPEEENPLIYELNPYLECVGLCEPLKKIYIKTNEWEQISFVMSMFTLSQLSKLPVIKLTVPIFKGSSTAMSTSATNVPMINVALTNSVCMITGVITLLKQFNPDYRNQFVSILSQYVRSGIALSSSQRLTDLPVDNAKVLNFLEDFMDFSGLERKILEVYLPRYVIDQVHSIIS</sequence>
<dbReference type="GO" id="GO:0005768">
    <property type="term" value="C:endosome"/>
    <property type="evidence" value="ECO:0007669"/>
    <property type="project" value="TreeGrafter"/>
</dbReference>
<dbReference type="GO" id="GO:0140285">
    <property type="term" value="P:endosome fission"/>
    <property type="evidence" value="ECO:0007669"/>
    <property type="project" value="TreeGrafter"/>
</dbReference>
<dbReference type="STRING" id="10195.A0A3M7S337"/>
<dbReference type="GO" id="GO:0051125">
    <property type="term" value="P:regulation of actin nucleation"/>
    <property type="evidence" value="ECO:0007669"/>
    <property type="project" value="TreeGrafter"/>
</dbReference>
<comment type="similarity">
    <text evidence="1">Belongs to the strumpellin family.</text>
</comment>
<accession>A0A3M7S337</accession>
<dbReference type="OrthoDB" id="565118at2759"/>
<dbReference type="GO" id="GO:0071203">
    <property type="term" value="C:WASH complex"/>
    <property type="evidence" value="ECO:0007669"/>
    <property type="project" value="InterPro"/>
</dbReference>
<comment type="caution">
    <text evidence="2">The sequence shown here is derived from an EMBL/GenBank/DDBJ whole genome shotgun (WGS) entry which is preliminary data.</text>
</comment>
<name>A0A3M7S337_BRAPC</name>
<evidence type="ECO:0000256" key="1">
    <source>
        <dbReference type="ARBA" id="ARBA00006224"/>
    </source>
</evidence>
<dbReference type="EMBL" id="REGN01002135">
    <property type="protein sequence ID" value="RNA30035.1"/>
    <property type="molecule type" value="Genomic_DNA"/>
</dbReference>
<dbReference type="AlphaFoldDB" id="A0A3M7S337"/>
<keyword evidence="3" id="KW-1185">Reference proteome</keyword>
<evidence type="ECO:0000313" key="3">
    <source>
        <dbReference type="Proteomes" id="UP000276133"/>
    </source>
</evidence>
<dbReference type="GO" id="GO:0007032">
    <property type="term" value="P:endosome organization"/>
    <property type="evidence" value="ECO:0007669"/>
    <property type="project" value="TreeGrafter"/>
</dbReference>
<dbReference type="InterPro" id="IPR019393">
    <property type="entry name" value="WASH_strumpellin"/>
</dbReference>
<evidence type="ECO:0000313" key="2">
    <source>
        <dbReference type="EMBL" id="RNA30035.1"/>
    </source>
</evidence>
<dbReference type="PANTHER" id="PTHR15691">
    <property type="entry name" value="WASH COMPLEX SUBUNIT 5"/>
    <property type="match status" value="1"/>
</dbReference>
<dbReference type="Pfam" id="PF10266">
    <property type="entry name" value="Strumpellin"/>
    <property type="match status" value="1"/>
</dbReference>
<reference evidence="2 3" key="1">
    <citation type="journal article" date="2018" name="Sci. Rep.">
        <title>Genomic signatures of local adaptation to the degree of environmental predictability in rotifers.</title>
        <authorList>
            <person name="Franch-Gras L."/>
            <person name="Hahn C."/>
            <person name="Garcia-Roger E.M."/>
            <person name="Carmona M.J."/>
            <person name="Serra M."/>
            <person name="Gomez A."/>
        </authorList>
    </citation>
    <scope>NUCLEOTIDE SEQUENCE [LARGE SCALE GENOMIC DNA]</scope>
    <source>
        <strain evidence="2">HYR1</strain>
    </source>
</reference>
<protein>
    <submittedName>
        <fullName evidence="2">WASH complex subunit strumpellin</fullName>
    </submittedName>
</protein>
<dbReference type="Proteomes" id="UP000276133">
    <property type="component" value="Unassembled WGS sequence"/>
</dbReference>
<dbReference type="PANTHER" id="PTHR15691:SF6">
    <property type="entry name" value="WASH COMPLEX SUBUNIT 5"/>
    <property type="match status" value="1"/>
</dbReference>
<proteinExistence type="inferred from homology"/>
<dbReference type="GO" id="GO:0030041">
    <property type="term" value="P:actin filament polymerization"/>
    <property type="evidence" value="ECO:0007669"/>
    <property type="project" value="TreeGrafter"/>
</dbReference>
<gene>
    <name evidence="2" type="ORF">BpHYR1_011586</name>
</gene>
<organism evidence="2 3">
    <name type="scientific">Brachionus plicatilis</name>
    <name type="common">Marine rotifer</name>
    <name type="synonym">Brachionus muelleri</name>
    <dbReference type="NCBI Taxonomy" id="10195"/>
    <lineage>
        <taxon>Eukaryota</taxon>
        <taxon>Metazoa</taxon>
        <taxon>Spiralia</taxon>
        <taxon>Gnathifera</taxon>
        <taxon>Rotifera</taxon>
        <taxon>Eurotatoria</taxon>
        <taxon>Monogononta</taxon>
        <taxon>Pseudotrocha</taxon>
        <taxon>Ploima</taxon>
        <taxon>Brachionidae</taxon>
        <taxon>Brachionus</taxon>
    </lineage>
</organism>